<keyword evidence="4 7" id="KW-0812">Transmembrane</keyword>
<evidence type="ECO:0000256" key="2">
    <source>
        <dbReference type="ARBA" id="ARBA00022448"/>
    </source>
</evidence>
<feature type="transmembrane region" description="Helical" evidence="7">
    <location>
        <begin position="260"/>
        <end position="282"/>
    </location>
</feature>
<comment type="caution">
    <text evidence="9">The sequence shown here is derived from an EMBL/GenBank/DDBJ whole genome shotgun (WGS) entry which is preliminary data.</text>
</comment>
<dbReference type="GO" id="GO:0055085">
    <property type="term" value="P:transmembrane transport"/>
    <property type="evidence" value="ECO:0007669"/>
    <property type="project" value="InterPro"/>
</dbReference>
<feature type="transmembrane region" description="Helical" evidence="7">
    <location>
        <begin position="212"/>
        <end position="234"/>
    </location>
</feature>
<evidence type="ECO:0000256" key="6">
    <source>
        <dbReference type="ARBA" id="ARBA00023136"/>
    </source>
</evidence>
<keyword evidence="5 7" id="KW-1133">Transmembrane helix</keyword>
<accession>A0A6B0YPP6</accession>
<evidence type="ECO:0000256" key="7">
    <source>
        <dbReference type="RuleBase" id="RU363032"/>
    </source>
</evidence>
<protein>
    <submittedName>
        <fullName evidence="9">Sugar ABC transporter permease</fullName>
    </submittedName>
</protein>
<evidence type="ECO:0000256" key="5">
    <source>
        <dbReference type="ARBA" id="ARBA00022989"/>
    </source>
</evidence>
<dbReference type="Pfam" id="PF00528">
    <property type="entry name" value="BPD_transp_1"/>
    <property type="match status" value="1"/>
</dbReference>
<proteinExistence type="inferred from homology"/>
<sequence length="296" mass="32914">MSRLRLREAIDGYICIAPWVLGFIIFTAFPIIASFVLSFSRYTILDPPRFIGLDNYTKMMSGDPLFWQSLKVTVIYTVLLVPLGTVGGYLLALLLNQAVKGVGFFRTVFYLPVVTPAIASSYLFAWILNPEIGLVNNFLASIDIEGPQWFASRQWVIPSFIIMSLWGLGGNMILYLAGLQGVPTVLYEAAMLDGAGTWAKFRNVTLPMTSPVIFFTFLTGMIGTFQVFTGAYVITSGGPADASLFYILYLYQNAWNYLKMGYAAGLAWVLFAIIFVLTLISLRVSGRYVYYEGAVK</sequence>
<name>A0A6B0YPP6_9CHLR</name>
<feature type="transmembrane region" description="Helical" evidence="7">
    <location>
        <begin position="74"/>
        <end position="95"/>
    </location>
</feature>
<organism evidence="9">
    <name type="scientific">Caldilineaceae bacterium SB0664_bin_27</name>
    <dbReference type="NCBI Taxonomy" id="2605260"/>
    <lineage>
        <taxon>Bacteria</taxon>
        <taxon>Bacillati</taxon>
        <taxon>Chloroflexota</taxon>
        <taxon>Caldilineae</taxon>
        <taxon>Caldilineales</taxon>
        <taxon>Caldilineaceae</taxon>
    </lineage>
</organism>
<dbReference type="AlphaFoldDB" id="A0A6B0YPP6"/>
<feature type="transmembrane region" description="Helical" evidence="7">
    <location>
        <begin position="107"/>
        <end position="128"/>
    </location>
</feature>
<gene>
    <name evidence="9" type="ORF">F4Y42_06145</name>
</gene>
<comment type="similarity">
    <text evidence="7">Belongs to the binding-protein-dependent transport system permease family.</text>
</comment>
<feature type="domain" description="ABC transmembrane type-1" evidence="8">
    <location>
        <begin position="66"/>
        <end position="281"/>
    </location>
</feature>
<keyword evidence="3" id="KW-1003">Cell membrane</keyword>
<dbReference type="InterPro" id="IPR035906">
    <property type="entry name" value="MetI-like_sf"/>
</dbReference>
<evidence type="ECO:0000256" key="1">
    <source>
        <dbReference type="ARBA" id="ARBA00004651"/>
    </source>
</evidence>
<evidence type="ECO:0000259" key="8">
    <source>
        <dbReference type="PROSITE" id="PS50928"/>
    </source>
</evidence>
<dbReference type="InterPro" id="IPR051393">
    <property type="entry name" value="ABC_transporter_permease"/>
</dbReference>
<evidence type="ECO:0000313" key="9">
    <source>
        <dbReference type="EMBL" id="MXY93016.1"/>
    </source>
</evidence>
<dbReference type="PROSITE" id="PS50928">
    <property type="entry name" value="ABC_TM1"/>
    <property type="match status" value="1"/>
</dbReference>
<dbReference type="GO" id="GO:0005886">
    <property type="term" value="C:plasma membrane"/>
    <property type="evidence" value="ECO:0007669"/>
    <property type="project" value="UniProtKB-SubCell"/>
</dbReference>
<evidence type="ECO:0000256" key="3">
    <source>
        <dbReference type="ARBA" id="ARBA00022475"/>
    </source>
</evidence>
<dbReference type="Gene3D" id="1.10.3720.10">
    <property type="entry name" value="MetI-like"/>
    <property type="match status" value="1"/>
</dbReference>
<dbReference type="EMBL" id="VXRG01000053">
    <property type="protein sequence ID" value="MXY93016.1"/>
    <property type="molecule type" value="Genomic_DNA"/>
</dbReference>
<reference evidence="9" key="1">
    <citation type="submission" date="2019-09" db="EMBL/GenBank/DDBJ databases">
        <title>Characterisation of the sponge microbiome using genome-centric metagenomics.</title>
        <authorList>
            <person name="Engelberts J.P."/>
            <person name="Robbins S.J."/>
            <person name="De Goeij J.M."/>
            <person name="Aranda M."/>
            <person name="Bell S.C."/>
            <person name="Webster N.S."/>
        </authorList>
    </citation>
    <scope>NUCLEOTIDE SEQUENCE</scope>
    <source>
        <strain evidence="9">SB0664_bin_27</strain>
    </source>
</reference>
<feature type="transmembrane region" description="Helical" evidence="7">
    <location>
        <begin position="12"/>
        <end position="37"/>
    </location>
</feature>
<dbReference type="SUPFAM" id="SSF161098">
    <property type="entry name" value="MetI-like"/>
    <property type="match status" value="1"/>
</dbReference>
<comment type="subcellular location">
    <subcellularLocation>
        <location evidence="1 7">Cell membrane</location>
        <topology evidence="1 7">Multi-pass membrane protein</topology>
    </subcellularLocation>
</comment>
<dbReference type="PANTHER" id="PTHR30193">
    <property type="entry name" value="ABC TRANSPORTER PERMEASE PROTEIN"/>
    <property type="match status" value="1"/>
</dbReference>
<dbReference type="CDD" id="cd06261">
    <property type="entry name" value="TM_PBP2"/>
    <property type="match status" value="1"/>
</dbReference>
<keyword evidence="6 7" id="KW-0472">Membrane</keyword>
<dbReference type="InterPro" id="IPR000515">
    <property type="entry name" value="MetI-like"/>
</dbReference>
<dbReference type="PANTHER" id="PTHR30193:SF1">
    <property type="entry name" value="ABC TRANSPORTER PERMEASE PROTEIN YESP-RELATED"/>
    <property type="match status" value="1"/>
</dbReference>
<keyword evidence="2 7" id="KW-0813">Transport</keyword>
<evidence type="ECO:0000256" key="4">
    <source>
        <dbReference type="ARBA" id="ARBA00022692"/>
    </source>
</evidence>
<feature type="transmembrane region" description="Helical" evidence="7">
    <location>
        <begin position="155"/>
        <end position="177"/>
    </location>
</feature>